<dbReference type="InterPro" id="IPR001452">
    <property type="entry name" value="SH3_domain"/>
</dbReference>
<dbReference type="InterPro" id="IPR035899">
    <property type="entry name" value="DBL_dom_sf"/>
</dbReference>
<dbReference type="CDD" id="cd01221">
    <property type="entry name" value="PH_ephexin"/>
    <property type="match status" value="1"/>
</dbReference>
<feature type="domain" description="SH3" evidence="4">
    <location>
        <begin position="1420"/>
        <end position="1481"/>
    </location>
</feature>
<dbReference type="Pfam" id="PF00018">
    <property type="entry name" value="SH3_1"/>
    <property type="match status" value="1"/>
</dbReference>
<feature type="compositionally biased region" description="Polar residues" evidence="3">
    <location>
        <begin position="165"/>
        <end position="182"/>
    </location>
</feature>
<feature type="region of interest" description="Disordered" evidence="3">
    <location>
        <begin position="105"/>
        <end position="126"/>
    </location>
</feature>
<sequence length="1514" mass="170033">IRASVILVVEKSTLPGKRLWQWQRLTRENDDSLEEPIRIDRTAPRDKKTRDRMSIVPIANRSFLHGERKASATSERILYATLDSLALKGATLPLQLLPINDDNVATERKNESKSKGKNRAEATAKRSGLKVDVETASVATVSLKQHAKCFTMVASPSSSSKPDSQETLTTTPIESPTSVVEQQTRNEDIACLPRVCIDNSDTDVTSIRTTGEGTDSREIARDSNHCSNDGNAASLNSRDELDDYERIEYVLGTLDGCWKEEANEDDKNPGPVDQETASWCRKNVFVKSKSTNDLASRRSDSDARLLDGKSLMGTFSDGELAERFLLGNELPNCEKKKRHFARNIVLHFVPEYLARGQKGKKRQKGKDISSRSLNSLKASSLMDSKIEIVESPDGRYRSRSPSREELKYLKISSPTNFVHVASATNPNLVLNENTIGFSLEQVVIMHEQKCATLPLLVATSREDSMAEKQVGQQPSSWSSSSSISFDTASSIVRKPKEKVTQRSNASFNLEHLKRELLSELQARSAKVLELSQQVKTSEYNQANVQLGELTCESCAELPVNSSFLWSDRTKNFLLENMRSTPDESVENIECSIVDQVYDDVGPVNLINQNDYDDVGTPVLHVDESHISELSAAFQDSNDIYDDVMGPSCAEDACTSNEAEICDSKAKQGSNEPSVANEYSSVDEDIDVASSNDQDVYDDVGLPSEERVNSLYTGSTMGSILGPSWTCGKESEWEDLEDSTTIGLSQFESKYYTCTEAQVVPNKRKSGQRWSQMMRRQRSRMSRKNSNSSSKPVSCESMLHVAVSLGKGSVLLVGCTENVVEWRKEEESDDRAAQQDSQRTQGLVQMRVIDLDEDVDTQETSCYVHEVGNVFTDDTSDDSTYESLHSFQPDDFCTDSETETTMNEATRERESETAEAEQKVAIDSDRLIAYLEAPTRPNPPPPREVSLTRTLGRRIKMLRRTWSITKGSLGRMRKKTTADDDHTCEDNKEFSNVHSNVDGGRYFGFARHFKKSVTGPFSTFYLSDYADSANGNNDSPTSNVEPMYSNTNDEMDHYSVLADQEPLYQFYAAAAARIASDFSSDGYEEIETTIPSRSTTDLVKPGHRTLWCQTPQVINNSLLQRLSTDERKVQEAKFEILTSEASYLNSLRVLKNEFLDETSFNEFLTPAERDKLFGGIPGVLQASEQFLAELETVWRQDPMLHGLPDVLFKYAEKCLDIYVAYCSNQVSIDTTLKNLRMRKGSKFTETVSQIEARSTCQSLSLHSFLMLPMQRITRKLEYSAKIKPIALKGKHLVKSGSVVQLSTKTDTEYKLTFGKRFNKTPLYLLLLTDLLLVAKQKSNIHDETYTVIDTCKRSLITLEPVPEDSIFAGRNAMLLTLLENYSGHQVEYILTCESDTERQRWLEAVSPSQHGLPEETLYEVWDCPQVVALYCYSPNQPDELSLHPGDVINVFRKMSDGWYQGEKLLNGEQGWFPGNYTKEVASEHVRAKNLKQRHRFLALNGNVLQRRAKQQSAIH</sequence>
<evidence type="ECO:0000256" key="3">
    <source>
        <dbReference type="SAM" id="MobiDB-lite"/>
    </source>
</evidence>
<dbReference type="Proteomes" id="UP000655588">
    <property type="component" value="Unassembled WGS sequence"/>
</dbReference>
<dbReference type="InterPro" id="IPR036028">
    <property type="entry name" value="SH3-like_dom_sf"/>
</dbReference>
<name>A0A833RYT2_9HYME</name>
<evidence type="ECO:0000256" key="1">
    <source>
        <dbReference type="ARBA" id="ARBA00022443"/>
    </source>
</evidence>
<feature type="region of interest" description="Disordered" evidence="3">
    <location>
        <begin position="207"/>
        <end position="237"/>
    </location>
</feature>
<feature type="region of interest" description="Disordered" evidence="3">
    <location>
        <begin position="884"/>
        <end position="916"/>
    </location>
</feature>
<dbReference type="InterPro" id="IPR047271">
    <property type="entry name" value="Ephexin-like"/>
</dbReference>
<dbReference type="PROSITE" id="PS50010">
    <property type="entry name" value="DH_2"/>
    <property type="match status" value="1"/>
</dbReference>
<evidence type="ECO:0000313" key="7">
    <source>
        <dbReference type="EMBL" id="KAF3425865.1"/>
    </source>
</evidence>
<dbReference type="PROSITE" id="PS50003">
    <property type="entry name" value="PH_DOMAIN"/>
    <property type="match status" value="1"/>
</dbReference>
<reference evidence="7" key="1">
    <citation type="submission" date="2019-11" db="EMBL/GenBank/DDBJ databases">
        <title>The nuclear and mitochondrial genomes of Frieseomelitta varia - a highly eusocial stingless bee (Meliponini) with a permanently sterile worker caste.</title>
        <authorList>
            <person name="Freitas F.C.P."/>
            <person name="Lourenco A.P."/>
            <person name="Nunes F.M.F."/>
            <person name="Paschoal A.R."/>
            <person name="Abreu F.C.P."/>
            <person name="Barbin F.O."/>
            <person name="Bataglia L."/>
            <person name="Cardoso-Junior C.A.M."/>
            <person name="Cervoni M.S."/>
            <person name="Silva S.R."/>
            <person name="Dalarmi F."/>
            <person name="Del Lama M.A."/>
            <person name="Depintor T.S."/>
            <person name="Ferreira K.M."/>
            <person name="Goria P.S."/>
            <person name="Jaskot M.C."/>
            <person name="Lago D.C."/>
            <person name="Luna-Lucena D."/>
            <person name="Moda L.M."/>
            <person name="Nascimento L."/>
            <person name="Pedrino M."/>
            <person name="Rabico F.O."/>
            <person name="Sanches F.C."/>
            <person name="Santos D.E."/>
            <person name="Santos C.G."/>
            <person name="Vieira J."/>
            <person name="Lopes T.F."/>
            <person name="Barchuk A.R."/>
            <person name="Hartfelder K."/>
            <person name="Simoes Z.L.P."/>
            <person name="Bitondi M.M.G."/>
            <person name="Pinheiro D.G."/>
        </authorList>
    </citation>
    <scope>NUCLEOTIDE SEQUENCE</scope>
    <source>
        <strain evidence="7">USP_RPSP 00005682</strain>
        <tissue evidence="7">Whole individual</tissue>
    </source>
</reference>
<evidence type="ECO:0008006" key="9">
    <source>
        <dbReference type="Google" id="ProtNLM"/>
    </source>
</evidence>
<dbReference type="InterPro" id="IPR000219">
    <property type="entry name" value="DH_dom"/>
</dbReference>
<feature type="domain" description="PH" evidence="5">
    <location>
        <begin position="1290"/>
        <end position="1409"/>
    </location>
</feature>
<feature type="compositionally biased region" description="Basic and acidic residues" evidence="3">
    <location>
        <begin position="214"/>
        <end position="224"/>
    </location>
</feature>
<dbReference type="Gene3D" id="2.30.29.30">
    <property type="entry name" value="Pleckstrin-homology domain (PH domain)/Phosphotyrosine-binding domain (PTB)"/>
    <property type="match status" value="1"/>
</dbReference>
<dbReference type="Gene3D" id="1.20.900.10">
    <property type="entry name" value="Dbl homology (DH) domain"/>
    <property type="match status" value="1"/>
</dbReference>
<evidence type="ECO:0000259" key="4">
    <source>
        <dbReference type="PROSITE" id="PS50002"/>
    </source>
</evidence>
<evidence type="ECO:0000313" key="8">
    <source>
        <dbReference type="Proteomes" id="UP000655588"/>
    </source>
</evidence>
<comment type="caution">
    <text evidence="7">The sequence shown here is derived from an EMBL/GenBank/DDBJ whole genome shotgun (WGS) entry which is preliminary data.</text>
</comment>
<dbReference type="PANTHER" id="PTHR12845">
    <property type="entry name" value="GUANINE NUCLEOTIDE EXCHANGE FACTOR"/>
    <property type="match status" value="1"/>
</dbReference>
<dbReference type="GO" id="GO:0005085">
    <property type="term" value="F:guanyl-nucleotide exchange factor activity"/>
    <property type="evidence" value="ECO:0007669"/>
    <property type="project" value="InterPro"/>
</dbReference>
<dbReference type="SUPFAM" id="SSF50044">
    <property type="entry name" value="SH3-domain"/>
    <property type="match status" value="1"/>
</dbReference>
<keyword evidence="1 2" id="KW-0728">SH3 domain</keyword>
<dbReference type="SUPFAM" id="SSF50729">
    <property type="entry name" value="PH domain-like"/>
    <property type="match status" value="1"/>
</dbReference>
<protein>
    <recommendedName>
        <fullName evidence="9">Ephexin-1</fullName>
    </recommendedName>
</protein>
<feature type="region of interest" description="Disordered" evidence="3">
    <location>
        <begin position="464"/>
        <end position="483"/>
    </location>
</feature>
<gene>
    <name evidence="7" type="ORF">E2986_09972</name>
</gene>
<feature type="compositionally biased region" description="Basic and acidic residues" evidence="3">
    <location>
        <begin position="904"/>
        <end position="916"/>
    </location>
</feature>
<accession>A0A833RYT2</accession>
<feature type="region of interest" description="Disordered" evidence="3">
    <location>
        <begin position="762"/>
        <end position="792"/>
    </location>
</feature>
<dbReference type="EMBL" id="WNWW01000353">
    <property type="protein sequence ID" value="KAF3425865.1"/>
    <property type="molecule type" value="Genomic_DNA"/>
</dbReference>
<dbReference type="PROSITE" id="PS50002">
    <property type="entry name" value="SH3"/>
    <property type="match status" value="1"/>
</dbReference>
<dbReference type="InterPro" id="IPR001849">
    <property type="entry name" value="PH_domain"/>
</dbReference>
<feature type="non-terminal residue" evidence="7">
    <location>
        <position position="1"/>
    </location>
</feature>
<dbReference type="InterPro" id="IPR047270">
    <property type="entry name" value="PH_ephexin"/>
</dbReference>
<dbReference type="Pfam" id="PF00621">
    <property type="entry name" value="RhoGEF"/>
    <property type="match status" value="1"/>
</dbReference>
<dbReference type="InterPro" id="IPR011993">
    <property type="entry name" value="PH-like_dom_sf"/>
</dbReference>
<dbReference type="SMART" id="SM00325">
    <property type="entry name" value="RhoGEF"/>
    <property type="match status" value="1"/>
</dbReference>
<dbReference type="Gene3D" id="2.30.30.40">
    <property type="entry name" value="SH3 Domains"/>
    <property type="match status" value="1"/>
</dbReference>
<feature type="region of interest" description="Disordered" evidence="3">
    <location>
        <begin position="153"/>
        <end position="182"/>
    </location>
</feature>
<keyword evidence="8" id="KW-1185">Reference proteome</keyword>
<evidence type="ECO:0000256" key="2">
    <source>
        <dbReference type="PROSITE-ProRule" id="PRU00192"/>
    </source>
</evidence>
<organism evidence="7 8">
    <name type="scientific">Frieseomelitta varia</name>
    <dbReference type="NCBI Taxonomy" id="561572"/>
    <lineage>
        <taxon>Eukaryota</taxon>
        <taxon>Metazoa</taxon>
        <taxon>Ecdysozoa</taxon>
        <taxon>Arthropoda</taxon>
        <taxon>Hexapoda</taxon>
        <taxon>Insecta</taxon>
        <taxon>Pterygota</taxon>
        <taxon>Neoptera</taxon>
        <taxon>Endopterygota</taxon>
        <taxon>Hymenoptera</taxon>
        <taxon>Apocrita</taxon>
        <taxon>Aculeata</taxon>
        <taxon>Apoidea</taxon>
        <taxon>Anthophila</taxon>
        <taxon>Apidae</taxon>
        <taxon>Frieseomelitta</taxon>
    </lineage>
</organism>
<feature type="compositionally biased region" description="Polar residues" evidence="3">
    <location>
        <begin position="225"/>
        <end position="236"/>
    </location>
</feature>
<evidence type="ECO:0000259" key="6">
    <source>
        <dbReference type="PROSITE" id="PS50010"/>
    </source>
</evidence>
<dbReference type="SMART" id="SM00326">
    <property type="entry name" value="SH3"/>
    <property type="match status" value="1"/>
</dbReference>
<dbReference type="CDD" id="cd11793">
    <property type="entry name" value="SH3_ephexin1_like"/>
    <property type="match status" value="1"/>
</dbReference>
<dbReference type="SUPFAM" id="SSF48065">
    <property type="entry name" value="DBL homology domain (DH-domain)"/>
    <property type="match status" value="1"/>
</dbReference>
<feature type="domain" description="DH" evidence="6">
    <location>
        <begin position="1127"/>
        <end position="1273"/>
    </location>
</feature>
<proteinExistence type="predicted"/>
<evidence type="ECO:0000259" key="5">
    <source>
        <dbReference type="PROSITE" id="PS50003"/>
    </source>
</evidence>
<dbReference type="PANTHER" id="PTHR12845:SF5">
    <property type="entry name" value="EPHEXIN, ISOFORM D"/>
    <property type="match status" value="1"/>
</dbReference>